<evidence type="ECO:0000313" key="2">
    <source>
        <dbReference type="EMBL" id="SIP73052.1"/>
    </source>
</evidence>
<dbReference type="EMBL" id="NIBU01000007">
    <property type="protein sequence ID" value="PHM37474.1"/>
    <property type="molecule type" value="Genomic_DNA"/>
</dbReference>
<dbReference type="AlphaFoldDB" id="A0A1N6MW59"/>
<evidence type="ECO:0000313" key="1">
    <source>
        <dbReference type="EMBL" id="PHM37474.1"/>
    </source>
</evidence>
<accession>A0A1N6MW59</accession>
<dbReference type="RefSeq" id="WP_086956271.1">
    <property type="nucleotide sequence ID" value="NZ_CAWNQC010000270.1"/>
</dbReference>
<proteinExistence type="predicted"/>
<name>A0A1N6MW59_9GAMM</name>
<protein>
    <submittedName>
        <fullName evidence="2">Putative Complete genome segment 16/17</fullName>
    </submittedName>
</protein>
<sequence>MSEISLHVIVKEQVTQEFSDLTDAMRFFLNELNKCDKRITSFYAQGETLEEALENKIIDVNGYENPNISNLIGEYLPIVEGIWDGNEEDSMSILFINNKENSSIHISAENHIGIYDKSNLINFIKSVANKYTLKIFSVTFNGTGTGEEVFPDRPAVGWMLYLPFQFEIHPSLLKSGAEFILISTTLSTGTIIITKDDYNCLNKEDQNLSNDIEIALRDLGFLPLYTDIYKNK</sequence>
<dbReference type="EMBL" id="FTLG01000080">
    <property type="protein sequence ID" value="SIP73052.1"/>
    <property type="molecule type" value="Genomic_DNA"/>
</dbReference>
<dbReference type="OrthoDB" id="8718152at2"/>
<evidence type="ECO:0000313" key="4">
    <source>
        <dbReference type="Proteomes" id="UP000224871"/>
    </source>
</evidence>
<dbReference type="Proteomes" id="UP000224871">
    <property type="component" value="Unassembled WGS sequence"/>
</dbReference>
<dbReference type="Proteomes" id="UP000196435">
    <property type="component" value="Unassembled WGS sequence"/>
</dbReference>
<keyword evidence="4" id="KW-1185">Reference proteome</keyword>
<gene>
    <name evidence="1" type="ORF">Xinn_00850</name>
    <name evidence="2" type="ORF">XIS1_1700103</name>
</gene>
<reference evidence="2" key="2">
    <citation type="submission" date="2016-12" db="EMBL/GenBank/DDBJ databases">
        <authorList>
            <person name="Song W.-J."/>
            <person name="Kurnit D.M."/>
        </authorList>
    </citation>
    <scope>NUCLEOTIDE SEQUENCE [LARGE SCALE GENOMIC DNA]</scope>
    <source>
        <strain evidence="2">HGB1681</strain>
    </source>
</reference>
<reference evidence="3" key="1">
    <citation type="submission" date="2016-12" db="EMBL/GenBank/DDBJ databases">
        <authorList>
            <person name="Gaudriault S."/>
        </authorList>
    </citation>
    <scope>NUCLEOTIDE SEQUENCE [LARGE SCALE GENOMIC DNA]</scope>
    <source>
        <strain evidence="3">HGB1681 (deposited as PTA-6826 in the American Type Culture Collection)</strain>
    </source>
</reference>
<evidence type="ECO:0000313" key="3">
    <source>
        <dbReference type="Proteomes" id="UP000196435"/>
    </source>
</evidence>
<reference evidence="1 4" key="3">
    <citation type="journal article" date="2017" name="Nat. Microbiol.">
        <title>Natural product diversity associated with the nematode symbionts Photorhabdus and Xenorhabdus.</title>
        <authorList>
            <person name="Tobias N.J."/>
            <person name="Wolff H."/>
            <person name="Djahanschiri B."/>
            <person name="Grundmann F."/>
            <person name="Kronenwerth M."/>
            <person name="Shi Y.M."/>
            <person name="Simonyi S."/>
            <person name="Grun P."/>
            <person name="Shapiro-Ilan D."/>
            <person name="Pidot S.J."/>
            <person name="Stinear T.P."/>
            <person name="Ebersberger I."/>
            <person name="Bode H.B."/>
        </authorList>
    </citation>
    <scope>NUCLEOTIDE SEQUENCE [LARGE SCALE GENOMIC DNA]</scope>
    <source>
        <strain evidence="1 4">DSM 16336</strain>
    </source>
</reference>
<organism evidence="2 3">
    <name type="scientific">Xenorhabdus innexi</name>
    <dbReference type="NCBI Taxonomy" id="290109"/>
    <lineage>
        <taxon>Bacteria</taxon>
        <taxon>Pseudomonadati</taxon>
        <taxon>Pseudomonadota</taxon>
        <taxon>Gammaproteobacteria</taxon>
        <taxon>Enterobacterales</taxon>
        <taxon>Morganellaceae</taxon>
        <taxon>Xenorhabdus</taxon>
    </lineage>
</organism>